<evidence type="ECO:0000313" key="1">
    <source>
        <dbReference type="EMBL" id="EKX43408.1"/>
    </source>
</evidence>
<keyword evidence="3" id="KW-1185">Reference proteome</keyword>
<evidence type="ECO:0000313" key="2">
    <source>
        <dbReference type="EnsemblProtists" id="EKX43408"/>
    </source>
</evidence>
<name>L1J4F5_GUITC</name>
<dbReference type="EMBL" id="JH993010">
    <property type="protein sequence ID" value="EKX43408.1"/>
    <property type="molecule type" value="Genomic_DNA"/>
</dbReference>
<reference evidence="3" key="2">
    <citation type="submission" date="2012-11" db="EMBL/GenBank/DDBJ databases">
        <authorList>
            <person name="Kuo A."/>
            <person name="Curtis B.A."/>
            <person name="Tanifuji G."/>
            <person name="Burki F."/>
            <person name="Gruber A."/>
            <person name="Irimia M."/>
            <person name="Maruyama S."/>
            <person name="Arias M.C."/>
            <person name="Ball S.G."/>
            <person name="Gile G.H."/>
            <person name="Hirakawa Y."/>
            <person name="Hopkins J.F."/>
            <person name="Rensing S.A."/>
            <person name="Schmutz J."/>
            <person name="Symeonidi A."/>
            <person name="Elias M."/>
            <person name="Eveleigh R.J."/>
            <person name="Herman E.K."/>
            <person name="Klute M.J."/>
            <person name="Nakayama T."/>
            <person name="Obornik M."/>
            <person name="Reyes-Prieto A."/>
            <person name="Armbrust E.V."/>
            <person name="Aves S.J."/>
            <person name="Beiko R.G."/>
            <person name="Coutinho P."/>
            <person name="Dacks J.B."/>
            <person name="Durnford D.G."/>
            <person name="Fast N.M."/>
            <person name="Green B.R."/>
            <person name="Grisdale C."/>
            <person name="Hempe F."/>
            <person name="Henrissat B."/>
            <person name="Hoppner M.P."/>
            <person name="Ishida K.-I."/>
            <person name="Kim E."/>
            <person name="Koreny L."/>
            <person name="Kroth P.G."/>
            <person name="Liu Y."/>
            <person name="Malik S.-B."/>
            <person name="Maier U.G."/>
            <person name="McRose D."/>
            <person name="Mock T."/>
            <person name="Neilson J.A."/>
            <person name="Onodera N.T."/>
            <person name="Poole A.M."/>
            <person name="Pritham E.J."/>
            <person name="Richards T.A."/>
            <person name="Rocap G."/>
            <person name="Roy S.W."/>
            <person name="Sarai C."/>
            <person name="Schaack S."/>
            <person name="Shirato S."/>
            <person name="Slamovits C.H."/>
            <person name="Spencer D.F."/>
            <person name="Suzuki S."/>
            <person name="Worden A.Z."/>
            <person name="Zauner S."/>
            <person name="Barry K."/>
            <person name="Bell C."/>
            <person name="Bharti A.K."/>
            <person name="Crow J.A."/>
            <person name="Grimwood J."/>
            <person name="Kramer R."/>
            <person name="Lindquist E."/>
            <person name="Lucas S."/>
            <person name="Salamov A."/>
            <person name="McFadden G.I."/>
            <person name="Lane C.E."/>
            <person name="Keeling P.J."/>
            <person name="Gray M.W."/>
            <person name="Grigoriev I.V."/>
            <person name="Archibald J.M."/>
        </authorList>
    </citation>
    <scope>NUCLEOTIDE SEQUENCE</scope>
    <source>
        <strain evidence="3">CCMP2712</strain>
    </source>
</reference>
<dbReference type="HOGENOM" id="CLU_130678_0_0_1"/>
<protein>
    <submittedName>
        <fullName evidence="1 2">Uncharacterized protein</fullName>
    </submittedName>
</protein>
<dbReference type="PaxDb" id="55529-EKX43408"/>
<dbReference type="RefSeq" id="XP_005830388.1">
    <property type="nucleotide sequence ID" value="XM_005830331.1"/>
</dbReference>
<organism evidence="1">
    <name type="scientific">Guillardia theta (strain CCMP2712)</name>
    <name type="common">Cryptophyte</name>
    <dbReference type="NCBI Taxonomy" id="905079"/>
    <lineage>
        <taxon>Eukaryota</taxon>
        <taxon>Cryptophyceae</taxon>
        <taxon>Pyrenomonadales</taxon>
        <taxon>Geminigeraceae</taxon>
        <taxon>Guillardia</taxon>
    </lineage>
</organism>
<reference evidence="2" key="3">
    <citation type="submission" date="2016-03" db="UniProtKB">
        <authorList>
            <consortium name="EnsemblProtists"/>
        </authorList>
    </citation>
    <scope>IDENTIFICATION</scope>
</reference>
<sequence>MAVTEGDNGPIITLTNQACPAWLLGVVCKGPQFRSIDQQGNLTAGGAYERLGKNARASLHKSIGPDGNFTNIKFPMFHRKTGGGEMQQSDLHGEEISEDTLAYDEAYEDELSGRFYLE</sequence>
<proteinExistence type="predicted"/>
<dbReference type="GeneID" id="17300072"/>
<dbReference type="KEGG" id="gtt:GUITHDRAFT_110531"/>
<dbReference type="AlphaFoldDB" id="L1J4F5"/>
<accession>L1J4F5</accession>
<dbReference type="EnsemblProtists" id="EKX43408">
    <property type="protein sequence ID" value="EKX43408"/>
    <property type="gene ID" value="GUITHDRAFT_110531"/>
</dbReference>
<evidence type="ECO:0000313" key="3">
    <source>
        <dbReference type="Proteomes" id="UP000011087"/>
    </source>
</evidence>
<gene>
    <name evidence="1" type="ORF">GUITHDRAFT_110531</name>
</gene>
<dbReference type="Proteomes" id="UP000011087">
    <property type="component" value="Unassembled WGS sequence"/>
</dbReference>
<reference evidence="1 3" key="1">
    <citation type="journal article" date="2012" name="Nature">
        <title>Algal genomes reveal evolutionary mosaicism and the fate of nucleomorphs.</title>
        <authorList>
            <consortium name="DOE Joint Genome Institute"/>
            <person name="Curtis B.A."/>
            <person name="Tanifuji G."/>
            <person name="Burki F."/>
            <person name="Gruber A."/>
            <person name="Irimia M."/>
            <person name="Maruyama S."/>
            <person name="Arias M.C."/>
            <person name="Ball S.G."/>
            <person name="Gile G.H."/>
            <person name="Hirakawa Y."/>
            <person name="Hopkins J.F."/>
            <person name="Kuo A."/>
            <person name="Rensing S.A."/>
            <person name="Schmutz J."/>
            <person name="Symeonidi A."/>
            <person name="Elias M."/>
            <person name="Eveleigh R.J."/>
            <person name="Herman E.K."/>
            <person name="Klute M.J."/>
            <person name="Nakayama T."/>
            <person name="Obornik M."/>
            <person name="Reyes-Prieto A."/>
            <person name="Armbrust E.V."/>
            <person name="Aves S.J."/>
            <person name="Beiko R.G."/>
            <person name="Coutinho P."/>
            <person name="Dacks J.B."/>
            <person name="Durnford D.G."/>
            <person name="Fast N.M."/>
            <person name="Green B.R."/>
            <person name="Grisdale C.J."/>
            <person name="Hempel F."/>
            <person name="Henrissat B."/>
            <person name="Hoppner M.P."/>
            <person name="Ishida K."/>
            <person name="Kim E."/>
            <person name="Koreny L."/>
            <person name="Kroth P.G."/>
            <person name="Liu Y."/>
            <person name="Malik S.B."/>
            <person name="Maier U.G."/>
            <person name="McRose D."/>
            <person name="Mock T."/>
            <person name="Neilson J.A."/>
            <person name="Onodera N.T."/>
            <person name="Poole A.M."/>
            <person name="Pritham E.J."/>
            <person name="Richards T.A."/>
            <person name="Rocap G."/>
            <person name="Roy S.W."/>
            <person name="Sarai C."/>
            <person name="Schaack S."/>
            <person name="Shirato S."/>
            <person name="Slamovits C.H."/>
            <person name="Spencer D.F."/>
            <person name="Suzuki S."/>
            <person name="Worden A.Z."/>
            <person name="Zauner S."/>
            <person name="Barry K."/>
            <person name="Bell C."/>
            <person name="Bharti A.K."/>
            <person name="Crow J.A."/>
            <person name="Grimwood J."/>
            <person name="Kramer R."/>
            <person name="Lindquist E."/>
            <person name="Lucas S."/>
            <person name="Salamov A."/>
            <person name="McFadden G.I."/>
            <person name="Lane C.E."/>
            <person name="Keeling P.J."/>
            <person name="Gray M.W."/>
            <person name="Grigoriev I.V."/>
            <person name="Archibald J.M."/>
        </authorList>
    </citation>
    <scope>NUCLEOTIDE SEQUENCE</scope>
    <source>
        <strain evidence="1 3">CCMP2712</strain>
    </source>
</reference>